<evidence type="ECO:0000259" key="1">
    <source>
        <dbReference type="PROSITE" id="PS50943"/>
    </source>
</evidence>
<reference evidence="2 3" key="1">
    <citation type="submission" date="2019-01" db="EMBL/GenBank/DDBJ databases">
        <title>Mucilaginibacter antarcticum sp. nov., isolated from antarctic soil.</title>
        <authorList>
            <person name="Yan Y.-Q."/>
            <person name="Du Z.-J."/>
        </authorList>
    </citation>
    <scope>NUCLEOTIDE SEQUENCE [LARGE SCALE GENOMIC DNA]</scope>
    <source>
        <strain evidence="2 3">F01003</strain>
    </source>
</reference>
<protein>
    <submittedName>
        <fullName evidence="2">XRE family transcriptional regulator</fullName>
    </submittedName>
</protein>
<dbReference type="Pfam" id="PF13443">
    <property type="entry name" value="HTH_26"/>
    <property type="match status" value="1"/>
</dbReference>
<name>A0A3S3XAW0_9SPHI</name>
<dbReference type="Gene3D" id="1.10.260.40">
    <property type="entry name" value="lambda repressor-like DNA-binding domains"/>
    <property type="match status" value="1"/>
</dbReference>
<dbReference type="Proteomes" id="UP000286701">
    <property type="component" value="Unassembled WGS sequence"/>
</dbReference>
<evidence type="ECO:0000313" key="3">
    <source>
        <dbReference type="Proteomes" id="UP000286701"/>
    </source>
</evidence>
<dbReference type="SUPFAM" id="SSF47413">
    <property type="entry name" value="lambda repressor-like DNA-binding domains"/>
    <property type="match status" value="1"/>
</dbReference>
<feature type="domain" description="HTH cro/C1-type" evidence="1">
    <location>
        <begin position="8"/>
        <end position="46"/>
    </location>
</feature>
<dbReference type="RefSeq" id="WP_128533802.1">
    <property type="nucleotide sequence ID" value="NZ_SBIW01000003.1"/>
</dbReference>
<dbReference type="InterPro" id="IPR010982">
    <property type="entry name" value="Lambda_DNA-bd_dom_sf"/>
</dbReference>
<proteinExistence type="predicted"/>
<keyword evidence="3" id="KW-1185">Reference proteome</keyword>
<gene>
    <name evidence="2" type="ORF">EPL05_07365</name>
</gene>
<accession>A0A3S3XAW0</accession>
<dbReference type="PROSITE" id="PS50943">
    <property type="entry name" value="HTH_CROC1"/>
    <property type="match status" value="1"/>
</dbReference>
<dbReference type="AlphaFoldDB" id="A0A3S3XAW0"/>
<sequence>MVHEDIVDRTGFTQKQVWKILSGESNLTISTLEALAKALEVHPRELLDFHFELPKNSPTRKERRTKS</sequence>
<comment type="caution">
    <text evidence="2">The sequence shown here is derived from an EMBL/GenBank/DDBJ whole genome shotgun (WGS) entry which is preliminary data.</text>
</comment>
<dbReference type="OrthoDB" id="680346at2"/>
<dbReference type="CDD" id="cd00093">
    <property type="entry name" value="HTH_XRE"/>
    <property type="match status" value="1"/>
</dbReference>
<evidence type="ECO:0000313" key="2">
    <source>
        <dbReference type="EMBL" id="RWY54367.1"/>
    </source>
</evidence>
<organism evidence="2 3">
    <name type="scientific">Mucilaginibacter gilvus</name>
    <dbReference type="NCBI Taxonomy" id="2305909"/>
    <lineage>
        <taxon>Bacteria</taxon>
        <taxon>Pseudomonadati</taxon>
        <taxon>Bacteroidota</taxon>
        <taxon>Sphingobacteriia</taxon>
        <taxon>Sphingobacteriales</taxon>
        <taxon>Sphingobacteriaceae</taxon>
        <taxon>Mucilaginibacter</taxon>
    </lineage>
</organism>
<dbReference type="EMBL" id="SBIW01000003">
    <property type="protein sequence ID" value="RWY54367.1"/>
    <property type="molecule type" value="Genomic_DNA"/>
</dbReference>
<dbReference type="InterPro" id="IPR001387">
    <property type="entry name" value="Cro/C1-type_HTH"/>
</dbReference>
<dbReference type="GO" id="GO:0003677">
    <property type="term" value="F:DNA binding"/>
    <property type="evidence" value="ECO:0007669"/>
    <property type="project" value="InterPro"/>
</dbReference>